<feature type="compositionally biased region" description="Low complexity" evidence="8">
    <location>
        <begin position="113"/>
        <end position="127"/>
    </location>
</feature>
<comment type="subcellular location">
    <subcellularLocation>
        <location evidence="1">Cell membrane</location>
        <topology evidence="1">Lipid-anchor</topology>
    </subcellularLocation>
</comment>
<evidence type="ECO:0000256" key="3">
    <source>
        <dbReference type="ARBA" id="ARBA00022481"/>
    </source>
</evidence>
<keyword evidence="4" id="KW-0547">Nucleotide-binding</keyword>
<evidence type="ECO:0000256" key="7">
    <source>
        <dbReference type="ARBA" id="ARBA00038061"/>
    </source>
</evidence>
<reference evidence="9" key="1">
    <citation type="submission" date="2020-06" db="EMBL/GenBank/DDBJ databases">
        <authorList>
            <person name="Ji K."/>
            <person name="Li J."/>
        </authorList>
    </citation>
    <scope>NUCLEOTIDE SEQUENCE</scope>
    <source>
        <strain evidence="9">JKM2019</strain>
        <tissue evidence="9">Whole body</tissue>
    </source>
</reference>
<evidence type="ECO:0000256" key="5">
    <source>
        <dbReference type="ARBA" id="ARBA00023136"/>
    </source>
</evidence>
<feature type="region of interest" description="Disordered" evidence="8">
    <location>
        <begin position="335"/>
        <end position="406"/>
    </location>
</feature>
<keyword evidence="4" id="KW-0342">GTP-binding</keyword>
<dbReference type="PANTHER" id="PTHR46149:SF7">
    <property type="entry name" value="GTP-BINDING PROTEIN DI-RAS2"/>
    <property type="match status" value="1"/>
</dbReference>
<dbReference type="Gene3D" id="3.40.50.300">
    <property type="entry name" value="P-loop containing nucleotide triphosphate hydrolases"/>
    <property type="match status" value="1"/>
</dbReference>
<dbReference type="PANTHER" id="PTHR46149">
    <property type="entry name" value="MIP08469P"/>
    <property type="match status" value="1"/>
</dbReference>
<dbReference type="PRINTS" id="PR00449">
    <property type="entry name" value="RASTRNSFRMNG"/>
</dbReference>
<comment type="caution">
    <text evidence="9">The sequence shown here is derived from an EMBL/GenBank/DDBJ whole genome shotgun (WGS) entry which is preliminary data.</text>
</comment>
<dbReference type="GO" id="GO:0005886">
    <property type="term" value="C:plasma membrane"/>
    <property type="evidence" value="ECO:0007669"/>
    <property type="project" value="UniProtKB-SubCell"/>
</dbReference>
<feature type="compositionally biased region" description="Polar residues" evidence="8">
    <location>
        <begin position="349"/>
        <end position="360"/>
    </location>
</feature>
<dbReference type="InterPro" id="IPR001806">
    <property type="entry name" value="Small_GTPase"/>
</dbReference>
<reference evidence="9" key="2">
    <citation type="journal article" date="2021" name="World Allergy Organ. J.">
        <title>Chromosome-level assembly of Dermatophagoides farinae genome and transcriptome reveals two novel allergens Der f 37 and Der f 39.</title>
        <authorList>
            <person name="Chen J."/>
            <person name="Cai Z."/>
            <person name="Fan D."/>
            <person name="Hu J."/>
            <person name="Hou Y."/>
            <person name="He Y."/>
            <person name="Zhang Z."/>
            <person name="Zhao Z."/>
            <person name="Gao P."/>
            <person name="Hu W."/>
            <person name="Sun J."/>
            <person name="Li J."/>
            <person name="Ji K."/>
        </authorList>
    </citation>
    <scope>NUCLEOTIDE SEQUENCE</scope>
    <source>
        <strain evidence="9">JKM2019</strain>
    </source>
</reference>
<keyword evidence="6" id="KW-0449">Lipoprotein</keyword>
<dbReference type="InterPro" id="IPR027417">
    <property type="entry name" value="P-loop_NTPase"/>
</dbReference>
<dbReference type="PROSITE" id="PS51419">
    <property type="entry name" value="RAB"/>
    <property type="match status" value="1"/>
</dbReference>
<dbReference type="Proteomes" id="UP000828236">
    <property type="component" value="Unassembled WGS sequence"/>
</dbReference>
<keyword evidence="2" id="KW-1003">Cell membrane</keyword>
<feature type="region of interest" description="Disordered" evidence="8">
    <location>
        <begin position="1"/>
        <end position="40"/>
    </location>
</feature>
<feature type="region of interest" description="Disordered" evidence="8">
    <location>
        <begin position="93"/>
        <end position="129"/>
    </location>
</feature>
<dbReference type="AlphaFoldDB" id="A0A9D4P3U6"/>
<feature type="compositionally biased region" description="Polar residues" evidence="8">
    <location>
        <begin position="94"/>
        <end position="103"/>
    </location>
</feature>
<dbReference type="SMART" id="SM00173">
    <property type="entry name" value="RAS"/>
    <property type="match status" value="1"/>
</dbReference>
<evidence type="ECO:0000256" key="4">
    <source>
        <dbReference type="ARBA" id="ARBA00023134"/>
    </source>
</evidence>
<evidence type="ECO:0000256" key="2">
    <source>
        <dbReference type="ARBA" id="ARBA00022475"/>
    </source>
</evidence>
<gene>
    <name evidence="9" type="ORF">HUG17_6236</name>
</gene>
<evidence type="ECO:0000313" key="9">
    <source>
        <dbReference type="EMBL" id="KAH7643874.1"/>
    </source>
</evidence>
<dbReference type="GO" id="GO:0003924">
    <property type="term" value="F:GTPase activity"/>
    <property type="evidence" value="ECO:0007669"/>
    <property type="project" value="InterPro"/>
</dbReference>
<keyword evidence="3" id="KW-0488">Methylation</keyword>
<dbReference type="EMBL" id="SDOV01000002">
    <property type="protein sequence ID" value="KAH7643874.1"/>
    <property type="molecule type" value="Genomic_DNA"/>
</dbReference>
<name>A0A9D4P3U6_DERFA</name>
<dbReference type="NCBIfam" id="TIGR00231">
    <property type="entry name" value="small_GTP"/>
    <property type="match status" value="1"/>
</dbReference>
<sequence length="406" mass="45098">MSSQAMTKRDRYQSSPSMSLSANTSPQPQLSPGKTTTSPLMMMMTKSPQTNVARSPTDQLLVNYQCGILNASTPPLSRRRRHSKLHLRIASELSVDQSESTSHAAIRQEDSQESGQNSAQSNNNNNNRPMKERYRIVILGSSAVGKTAIVERFLYGSFADRHCATVEELHKGEYEIPGGGCIPLEILDTSGSFEFPAMRRLAISTGDAFALVYSIDDQSSFEEIKNIREMIKEVKGNQQPMSPIVVVGNKNDLDDDDDNDDDHSDSDDNDEKKKSKQSLKRRQVKMEMAECECIDWEYGFVECSAKNNKNIVNIFSCMLIQARLNGTLNVIPKYSSKGHHHHHHINDQHGLSTAGSGNRFQQRRRSSLPISELFHRSSSSRSNDRSSGGGSGHGHSSFTKNSCTPS</sequence>
<accession>A0A9D4P3U6</accession>
<comment type="similarity">
    <text evidence="7">Belongs to the small GTPase superfamily. RasD family.</text>
</comment>
<dbReference type="InterPro" id="IPR005225">
    <property type="entry name" value="Small_GTP-bd"/>
</dbReference>
<feature type="compositionally biased region" description="Acidic residues" evidence="8">
    <location>
        <begin position="253"/>
        <end position="269"/>
    </location>
</feature>
<feature type="compositionally biased region" description="Polar residues" evidence="8">
    <location>
        <begin position="13"/>
        <end position="39"/>
    </location>
</feature>
<protein>
    <submittedName>
        <fullName evidence="9">Gtp-binding protein rhes-like protein</fullName>
    </submittedName>
</protein>
<dbReference type="SUPFAM" id="SSF52540">
    <property type="entry name" value="P-loop containing nucleoside triphosphate hydrolases"/>
    <property type="match status" value="1"/>
</dbReference>
<evidence type="ECO:0000256" key="6">
    <source>
        <dbReference type="ARBA" id="ARBA00023288"/>
    </source>
</evidence>
<dbReference type="SMART" id="SM00174">
    <property type="entry name" value="RHO"/>
    <property type="match status" value="1"/>
</dbReference>
<dbReference type="SMART" id="SM00175">
    <property type="entry name" value="RAB"/>
    <property type="match status" value="1"/>
</dbReference>
<feature type="region of interest" description="Disordered" evidence="8">
    <location>
        <begin position="243"/>
        <end position="281"/>
    </location>
</feature>
<dbReference type="Pfam" id="PF00071">
    <property type="entry name" value="Ras"/>
    <property type="match status" value="1"/>
</dbReference>
<dbReference type="PROSITE" id="PS51421">
    <property type="entry name" value="RAS"/>
    <property type="match status" value="1"/>
</dbReference>
<evidence type="ECO:0000256" key="1">
    <source>
        <dbReference type="ARBA" id="ARBA00004193"/>
    </source>
</evidence>
<proteinExistence type="inferred from homology"/>
<dbReference type="InterPro" id="IPR052236">
    <property type="entry name" value="Small_GTPase_RasD"/>
</dbReference>
<evidence type="ECO:0000256" key="8">
    <source>
        <dbReference type="SAM" id="MobiDB-lite"/>
    </source>
</evidence>
<keyword evidence="5" id="KW-0472">Membrane</keyword>
<dbReference type="GO" id="GO:0005525">
    <property type="term" value="F:GTP binding"/>
    <property type="evidence" value="ECO:0007669"/>
    <property type="project" value="UniProtKB-KW"/>
</dbReference>
<organism evidence="9">
    <name type="scientific">Dermatophagoides farinae</name>
    <name type="common">American house dust mite</name>
    <dbReference type="NCBI Taxonomy" id="6954"/>
    <lineage>
        <taxon>Eukaryota</taxon>
        <taxon>Metazoa</taxon>
        <taxon>Ecdysozoa</taxon>
        <taxon>Arthropoda</taxon>
        <taxon>Chelicerata</taxon>
        <taxon>Arachnida</taxon>
        <taxon>Acari</taxon>
        <taxon>Acariformes</taxon>
        <taxon>Sarcoptiformes</taxon>
        <taxon>Astigmata</taxon>
        <taxon>Psoroptidia</taxon>
        <taxon>Analgoidea</taxon>
        <taxon>Pyroglyphidae</taxon>
        <taxon>Dermatophagoidinae</taxon>
        <taxon>Dermatophagoides</taxon>
    </lineage>
</organism>